<evidence type="ECO:0000313" key="6">
    <source>
        <dbReference type="Proteomes" id="UP000663829"/>
    </source>
</evidence>
<evidence type="ECO:0000313" key="5">
    <source>
        <dbReference type="EMBL" id="CAF4216581.1"/>
    </source>
</evidence>
<comment type="caution">
    <text evidence="3">The sequence shown here is derived from an EMBL/GenBank/DDBJ whole genome shotgun (WGS) entry which is preliminary data.</text>
</comment>
<sequence length="118" mass="13117">MNICDLNLQWIRSQIGNVSQESSLFNGTIAENIAYGDTSRQISLNEIVEAAKSANAHQFIEKLPQQYETNCGNKGIQLFGGQRQCIAIARIFIRNPKILLLDELTSALGMYNTILTKA</sequence>
<dbReference type="GO" id="GO:0042626">
    <property type="term" value="F:ATPase-coupled transmembrane transporter activity"/>
    <property type="evidence" value="ECO:0007669"/>
    <property type="project" value="TreeGrafter"/>
</dbReference>
<dbReference type="GO" id="GO:0005524">
    <property type="term" value="F:ATP binding"/>
    <property type="evidence" value="ECO:0007669"/>
    <property type="project" value="InterPro"/>
</dbReference>
<dbReference type="EMBL" id="CAJOBA010002355">
    <property type="protein sequence ID" value="CAF3641382.1"/>
    <property type="molecule type" value="Genomic_DNA"/>
</dbReference>
<proteinExistence type="predicted"/>
<gene>
    <name evidence="3" type="ORF">GPM918_LOCUS30792</name>
    <name evidence="2" type="ORF">OVA965_LOCUS7406</name>
    <name evidence="5" type="ORF">SRO942_LOCUS31418</name>
    <name evidence="4" type="ORF">TMI583_LOCUS7401</name>
</gene>
<dbReference type="InterPro" id="IPR003439">
    <property type="entry name" value="ABC_transporter-like_ATP-bd"/>
</dbReference>
<dbReference type="Proteomes" id="UP000682733">
    <property type="component" value="Unassembled WGS sequence"/>
</dbReference>
<dbReference type="Proteomes" id="UP000677228">
    <property type="component" value="Unassembled WGS sequence"/>
</dbReference>
<dbReference type="Gene3D" id="3.40.50.300">
    <property type="entry name" value="P-loop containing nucleotide triphosphate hydrolases"/>
    <property type="match status" value="1"/>
</dbReference>
<organism evidence="3 6">
    <name type="scientific">Didymodactylos carnosus</name>
    <dbReference type="NCBI Taxonomy" id="1234261"/>
    <lineage>
        <taxon>Eukaryota</taxon>
        <taxon>Metazoa</taxon>
        <taxon>Spiralia</taxon>
        <taxon>Gnathifera</taxon>
        <taxon>Rotifera</taxon>
        <taxon>Eurotatoria</taxon>
        <taxon>Bdelloidea</taxon>
        <taxon>Philodinida</taxon>
        <taxon>Philodinidae</taxon>
        <taxon>Didymodactylos</taxon>
    </lineage>
</organism>
<protein>
    <recommendedName>
        <fullName evidence="1">ABC transporter domain-containing protein</fullName>
    </recommendedName>
</protein>
<dbReference type="Proteomes" id="UP000681722">
    <property type="component" value="Unassembled WGS sequence"/>
</dbReference>
<dbReference type="Pfam" id="PF00005">
    <property type="entry name" value="ABC_tran"/>
    <property type="match status" value="1"/>
</dbReference>
<dbReference type="EMBL" id="CAJOBC010063042">
    <property type="protein sequence ID" value="CAF4216581.1"/>
    <property type="molecule type" value="Genomic_DNA"/>
</dbReference>
<accession>A0A815H2Y1</accession>
<dbReference type="PANTHER" id="PTHR24221:SF636">
    <property type="entry name" value="BILE SALT EXPORT PUMP"/>
    <property type="match status" value="1"/>
</dbReference>
<evidence type="ECO:0000313" key="3">
    <source>
        <dbReference type="EMBL" id="CAF1348641.1"/>
    </source>
</evidence>
<dbReference type="OrthoDB" id="6500128at2759"/>
<dbReference type="EMBL" id="CAJNOQ010014786">
    <property type="protein sequence ID" value="CAF1348641.1"/>
    <property type="molecule type" value="Genomic_DNA"/>
</dbReference>
<dbReference type="Proteomes" id="UP000663829">
    <property type="component" value="Unassembled WGS sequence"/>
</dbReference>
<dbReference type="EMBL" id="CAJNOK010002355">
    <property type="protein sequence ID" value="CAF0856368.1"/>
    <property type="molecule type" value="Genomic_DNA"/>
</dbReference>
<dbReference type="PANTHER" id="PTHR24221">
    <property type="entry name" value="ATP-BINDING CASSETTE SUB-FAMILY B"/>
    <property type="match status" value="1"/>
</dbReference>
<evidence type="ECO:0000313" key="2">
    <source>
        <dbReference type="EMBL" id="CAF0856368.1"/>
    </source>
</evidence>
<feature type="domain" description="ABC transporter" evidence="1">
    <location>
        <begin position="8"/>
        <end position="105"/>
    </location>
</feature>
<dbReference type="GO" id="GO:0016324">
    <property type="term" value="C:apical plasma membrane"/>
    <property type="evidence" value="ECO:0007669"/>
    <property type="project" value="TreeGrafter"/>
</dbReference>
<evidence type="ECO:0000313" key="4">
    <source>
        <dbReference type="EMBL" id="CAF3641382.1"/>
    </source>
</evidence>
<name>A0A815H2Y1_9BILA</name>
<dbReference type="AlphaFoldDB" id="A0A815H2Y1"/>
<dbReference type="InterPro" id="IPR027417">
    <property type="entry name" value="P-loop_NTPase"/>
</dbReference>
<reference evidence="3" key="1">
    <citation type="submission" date="2021-02" db="EMBL/GenBank/DDBJ databases">
        <authorList>
            <person name="Nowell W R."/>
        </authorList>
    </citation>
    <scope>NUCLEOTIDE SEQUENCE</scope>
</reference>
<dbReference type="GO" id="GO:0016887">
    <property type="term" value="F:ATP hydrolysis activity"/>
    <property type="evidence" value="ECO:0007669"/>
    <property type="project" value="InterPro"/>
</dbReference>
<dbReference type="SUPFAM" id="SSF52540">
    <property type="entry name" value="P-loop containing nucleoside triphosphate hydrolases"/>
    <property type="match status" value="1"/>
</dbReference>
<dbReference type="InterPro" id="IPR039421">
    <property type="entry name" value="Type_1_exporter"/>
</dbReference>
<evidence type="ECO:0000259" key="1">
    <source>
        <dbReference type="Pfam" id="PF00005"/>
    </source>
</evidence>
<keyword evidence="6" id="KW-1185">Reference proteome</keyword>